<keyword evidence="2" id="KW-1133">Transmembrane helix</keyword>
<dbReference type="Pfam" id="PF03334">
    <property type="entry name" value="PhaG_MnhG_YufB"/>
    <property type="match status" value="1"/>
</dbReference>
<dbReference type="PANTHER" id="PTHR34703:SF1">
    <property type="entry name" value="ANTIPORTER SUBUNIT MNHG2-RELATED"/>
    <property type="match status" value="1"/>
</dbReference>
<protein>
    <submittedName>
        <fullName evidence="4">Cation:proton antiporter</fullName>
    </submittedName>
</protein>
<name>A0AA37U6C0_9RHOB</name>
<keyword evidence="2" id="KW-0812">Transmembrane</keyword>
<proteinExistence type="predicted"/>
<sequence length="123" mass="13365">MSHLETVPLWLAIPVGLLLVLGSGLTLLGTIGLVQLKSFYDRLHAPTLGTGWGMAAIVLASILLFSWLEGRPSLHEAVIAVFVMITTPVTMMMLGRAALHRDRKENAPELPEIARRTLGEDTP</sequence>
<accession>A0AA37U6C0</accession>
<gene>
    <name evidence="3" type="ORF">GCM10010873_30470</name>
    <name evidence="4" type="ORF">GCM10010873_34080</name>
</gene>
<reference evidence="4" key="2">
    <citation type="submission" date="2023-01" db="EMBL/GenBank/DDBJ databases">
        <title>Draft genome sequence of Cypionkella aquatica strain NBRC 111766.</title>
        <authorList>
            <person name="Sun Q."/>
            <person name="Mori K."/>
        </authorList>
    </citation>
    <scope>NUCLEOTIDE SEQUENCE</scope>
    <source>
        <strain evidence="4">NBRC 111766</strain>
    </source>
</reference>
<dbReference type="EMBL" id="BSPP01000011">
    <property type="protein sequence ID" value="GLS88073.1"/>
    <property type="molecule type" value="Genomic_DNA"/>
</dbReference>
<comment type="caution">
    <text evidence="4">The sequence shown here is derived from an EMBL/GenBank/DDBJ whole genome shotgun (WGS) entry which is preliminary data.</text>
</comment>
<feature type="transmembrane region" description="Helical" evidence="2">
    <location>
        <begin position="48"/>
        <end position="68"/>
    </location>
</feature>
<dbReference type="Proteomes" id="UP001157355">
    <property type="component" value="Unassembled WGS sequence"/>
</dbReference>
<evidence type="ECO:0000313" key="4">
    <source>
        <dbReference type="EMBL" id="GLS88434.1"/>
    </source>
</evidence>
<dbReference type="InterPro" id="IPR005133">
    <property type="entry name" value="PhaG_MnhG_YufB"/>
</dbReference>
<dbReference type="PANTHER" id="PTHR34703">
    <property type="entry name" value="ANTIPORTER SUBUNIT MNHG2-RELATED"/>
    <property type="match status" value="1"/>
</dbReference>
<feature type="transmembrane region" description="Helical" evidence="2">
    <location>
        <begin position="74"/>
        <end position="94"/>
    </location>
</feature>
<dbReference type="RefSeq" id="WP_284326249.1">
    <property type="nucleotide sequence ID" value="NZ_BSPP01000011.1"/>
</dbReference>
<dbReference type="GO" id="GO:0015385">
    <property type="term" value="F:sodium:proton antiporter activity"/>
    <property type="evidence" value="ECO:0007669"/>
    <property type="project" value="TreeGrafter"/>
</dbReference>
<dbReference type="AlphaFoldDB" id="A0AA37U6C0"/>
<evidence type="ECO:0000313" key="3">
    <source>
        <dbReference type="EMBL" id="GLS88073.1"/>
    </source>
</evidence>
<feature type="region of interest" description="Disordered" evidence="1">
    <location>
        <begin position="103"/>
        <end position="123"/>
    </location>
</feature>
<organism evidence="4 5">
    <name type="scientific">Cypionkella aquatica</name>
    <dbReference type="NCBI Taxonomy" id="1756042"/>
    <lineage>
        <taxon>Bacteria</taxon>
        <taxon>Pseudomonadati</taxon>
        <taxon>Pseudomonadota</taxon>
        <taxon>Alphaproteobacteria</taxon>
        <taxon>Rhodobacterales</taxon>
        <taxon>Paracoccaceae</taxon>
        <taxon>Cypionkella</taxon>
    </lineage>
</organism>
<feature type="transmembrane region" description="Helical" evidence="2">
    <location>
        <begin position="12"/>
        <end position="36"/>
    </location>
</feature>
<evidence type="ECO:0000313" key="5">
    <source>
        <dbReference type="Proteomes" id="UP001157355"/>
    </source>
</evidence>
<dbReference type="NCBIfam" id="TIGR01300">
    <property type="entry name" value="CPA3_mnhG_phaG"/>
    <property type="match status" value="1"/>
</dbReference>
<evidence type="ECO:0000256" key="2">
    <source>
        <dbReference type="SAM" id="Phobius"/>
    </source>
</evidence>
<keyword evidence="2" id="KW-0472">Membrane</keyword>
<reference evidence="4 5" key="1">
    <citation type="journal article" date="2014" name="Int. J. Syst. Evol. Microbiol.">
        <title>Complete genome sequence of Corynebacterium casei LMG S-19264T (=DSM 44701T), isolated from a smear-ripened cheese.</title>
        <authorList>
            <consortium name="US DOE Joint Genome Institute (JGI-PGF)"/>
            <person name="Walter F."/>
            <person name="Albersmeier A."/>
            <person name="Kalinowski J."/>
            <person name="Ruckert C."/>
        </authorList>
    </citation>
    <scope>NUCLEOTIDE SEQUENCE [LARGE SCALE GENOMIC DNA]</scope>
    <source>
        <strain evidence="4 5">NBRC 111766</strain>
    </source>
</reference>
<evidence type="ECO:0000256" key="1">
    <source>
        <dbReference type="SAM" id="MobiDB-lite"/>
    </source>
</evidence>
<dbReference type="EMBL" id="BSPP01000012">
    <property type="protein sequence ID" value="GLS88434.1"/>
    <property type="molecule type" value="Genomic_DNA"/>
</dbReference>
<keyword evidence="5" id="KW-1185">Reference proteome</keyword>